<feature type="compositionally biased region" description="Basic residues" evidence="1">
    <location>
        <begin position="208"/>
        <end position="219"/>
    </location>
</feature>
<comment type="caution">
    <text evidence="2">The sequence shown here is derived from an EMBL/GenBank/DDBJ whole genome shotgun (WGS) entry which is preliminary data.</text>
</comment>
<dbReference type="Proteomes" id="UP000452235">
    <property type="component" value="Unassembled WGS sequence"/>
</dbReference>
<dbReference type="EMBL" id="BLJY01000011">
    <property type="protein sequence ID" value="GFF19867.1"/>
    <property type="molecule type" value="Genomic_DNA"/>
</dbReference>
<feature type="region of interest" description="Disordered" evidence="1">
    <location>
        <begin position="1"/>
        <end position="24"/>
    </location>
</feature>
<evidence type="ECO:0000313" key="2">
    <source>
        <dbReference type="EMBL" id="GFF19867.1"/>
    </source>
</evidence>
<protein>
    <submittedName>
        <fullName evidence="2">Uncharacterized protein</fullName>
    </submittedName>
</protein>
<feature type="compositionally biased region" description="Low complexity" evidence="1">
    <location>
        <begin position="92"/>
        <end position="103"/>
    </location>
</feature>
<feature type="region of interest" description="Disordered" evidence="1">
    <location>
        <begin position="81"/>
        <end position="103"/>
    </location>
</feature>
<reference evidence="2 3" key="1">
    <citation type="submission" date="2020-01" db="EMBL/GenBank/DDBJ databases">
        <title>Aspergillus terreus IFO 6365 whole genome shotgun sequence.</title>
        <authorList>
            <person name="Kanamasa S."/>
            <person name="Takahashi H."/>
        </authorList>
    </citation>
    <scope>NUCLEOTIDE SEQUENCE [LARGE SCALE GENOMIC DNA]</scope>
    <source>
        <strain evidence="2 3">IFO 6365</strain>
    </source>
</reference>
<dbReference type="AlphaFoldDB" id="A0A5M3YYA1"/>
<accession>A0A5M3YYA1</accession>
<feature type="region of interest" description="Disordered" evidence="1">
    <location>
        <begin position="117"/>
        <end position="151"/>
    </location>
</feature>
<dbReference type="OrthoDB" id="5405654at2759"/>
<keyword evidence="3" id="KW-1185">Reference proteome</keyword>
<organism evidence="2 3">
    <name type="scientific">Aspergillus terreus</name>
    <dbReference type="NCBI Taxonomy" id="33178"/>
    <lineage>
        <taxon>Eukaryota</taxon>
        <taxon>Fungi</taxon>
        <taxon>Dikarya</taxon>
        <taxon>Ascomycota</taxon>
        <taxon>Pezizomycotina</taxon>
        <taxon>Eurotiomycetes</taxon>
        <taxon>Eurotiomycetidae</taxon>
        <taxon>Eurotiales</taxon>
        <taxon>Aspergillaceae</taxon>
        <taxon>Aspergillus</taxon>
        <taxon>Aspergillus subgen. Circumdati</taxon>
    </lineage>
</organism>
<feature type="region of interest" description="Disordered" evidence="1">
    <location>
        <begin position="200"/>
        <end position="219"/>
    </location>
</feature>
<dbReference type="PANTHER" id="PTHR42053:SF2">
    <property type="match status" value="1"/>
</dbReference>
<proteinExistence type="predicted"/>
<evidence type="ECO:0000256" key="1">
    <source>
        <dbReference type="SAM" id="MobiDB-lite"/>
    </source>
</evidence>
<gene>
    <name evidence="2" type="ORF">ATEIFO6365_0011012600</name>
</gene>
<name>A0A5M3YYA1_ASPTE</name>
<sequence length="219" mass="24031">MAPSKPILPRLKTPKNMTFPSELRERTYPSSCLDAVQAHEGEKHTDEEADVAITPPAAYTEFLNTFSPIFSSPTKSRANFSKYMVEKPRPSPTSAPSSATSASFSYDSYANKDAFAGTAPTSAGSWSSKSPNHLRRLRHPPPSYLYSPVAQSPRSAMALRSPYSPSSWKLRQLESPAAESCGSFTVRQVVTTTITVRRAPQLAAPPQGKRRKNIARRNT</sequence>
<evidence type="ECO:0000313" key="3">
    <source>
        <dbReference type="Proteomes" id="UP000452235"/>
    </source>
</evidence>
<feature type="compositionally biased region" description="Polar residues" evidence="1">
    <location>
        <begin position="119"/>
        <end position="131"/>
    </location>
</feature>
<dbReference type="PANTHER" id="PTHR42053">
    <property type="match status" value="1"/>
</dbReference>